<keyword evidence="2" id="KW-0472">Membrane</keyword>
<dbReference type="AlphaFoldDB" id="A0A3L6SQF0"/>
<feature type="compositionally biased region" description="Basic and acidic residues" evidence="1">
    <location>
        <begin position="59"/>
        <end position="70"/>
    </location>
</feature>
<feature type="region of interest" description="Disordered" evidence="1">
    <location>
        <begin position="59"/>
        <end position="110"/>
    </location>
</feature>
<reference evidence="4" key="1">
    <citation type="journal article" date="2019" name="Nat. Commun.">
        <title>The genome of broomcorn millet.</title>
        <authorList>
            <person name="Zou C."/>
            <person name="Miki D."/>
            <person name="Li D."/>
            <person name="Tang Q."/>
            <person name="Xiao L."/>
            <person name="Rajput S."/>
            <person name="Deng P."/>
            <person name="Jia W."/>
            <person name="Huang R."/>
            <person name="Zhang M."/>
            <person name="Sun Y."/>
            <person name="Hu J."/>
            <person name="Fu X."/>
            <person name="Schnable P.S."/>
            <person name="Li F."/>
            <person name="Zhang H."/>
            <person name="Feng B."/>
            <person name="Zhu X."/>
            <person name="Liu R."/>
            <person name="Schnable J.C."/>
            <person name="Zhu J.-K."/>
            <person name="Zhang H."/>
        </authorList>
    </citation>
    <scope>NUCLEOTIDE SEQUENCE [LARGE SCALE GENOMIC DNA]</scope>
</reference>
<protein>
    <submittedName>
        <fullName evidence="3">CASP-like protein 3A1</fullName>
    </submittedName>
</protein>
<gene>
    <name evidence="3" type="ORF">C2845_PM07G21410</name>
</gene>
<dbReference type="EMBL" id="PQIB02000004">
    <property type="protein sequence ID" value="RLN24891.1"/>
    <property type="molecule type" value="Genomic_DNA"/>
</dbReference>
<keyword evidence="2" id="KW-0812">Transmembrane</keyword>
<evidence type="ECO:0000256" key="1">
    <source>
        <dbReference type="SAM" id="MobiDB-lite"/>
    </source>
</evidence>
<dbReference type="Proteomes" id="UP000275267">
    <property type="component" value="Unassembled WGS sequence"/>
</dbReference>
<evidence type="ECO:0000313" key="4">
    <source>
        <dbReference type="Proteomes" id="UP000275267"/>
    </source>
</evidence>
<feature type="transmembrane region" description="Helical" evidence="2">
    <location>
        <begin position="12"/>
        <end position="33"/>
    </location>
</feature>
<keyword evidence="2" id="KW-1133">Transmembrane helix</keyword>
<name>A0A3L6SQF0_PANMI</name>
<evidence type="ECO:0000313" key="3">
    <source>
        <dbReference type="EMBL" id="RLN24891.1"/>
    </source>
</evidence>
<sequence length="123" mass="14075">MLICLDVSVRVFRFLVGISAATAASSLLHLLLIAHKVVKKVPMVPSRRQTWLLFAGDQEREERKRNETYRRSGRHAQTQSRRKGEKATTPATSKRKEKARGFSGDRVSLSGDLSFSFYRRRNL</sequence>
<comment type="caution">
    <text evidence="3">The sequence shown here is derived from an EMBL/GenBank/DDBJ whole genome shotgun (WGS) entry which is preliminary data.</text>
</comment>
<proteinExistence type="predicted"/>
<keyword evidence="4" id="KW-1185">Reference proteome</keyword>
<accession>A0A3L6SQF0</accession>
<organism evidence="3 4">
    <name type="scientific">Panicum miliaceum</name>
    <name type="common">Proso millet</name>
    <name type="synonym">Broomcorn millet</name>
    <dbReference type="NCBI Taxonomy" id="4540"/>
    <lineage>
        <taxon>Eukaryota</taxon>
        <taxon>Viridiplantae</taxon>
        <taxon>Streptophyta</taxon>
        <taxon>Embryophyta</taxon>
        <taxon>Tracheophyta</taxon>
        <taxon>Spermatophyta</taxon>
        <taxon>Magnoliopsida</taxon>
        <taxon>Liliopsida</taxon>
        <taxon>Poales</taxon>
        <taxon>Poaceae</taxon>
        <taxon>PACMAD clade</taxon>
        <taxon>Panicoideae</taxon>
        <taxon>Panicodae</taxon>
        <taxon>Paniceae</taxon>
        <taxon>Panicinae</taxon>
        <taxon>Panicum</taxon>
        <taxon>Panicum sect. Panicum</taxon>
    </lineage>
</organism>
<evidence type="ECO:0000256" key="2">
    <source>
        <dbReference type="SAM" id="Phobius"/>
    </source>
</evidence>